<reference evidence="2" key="3">
    <citation type="submission" date="2025-08" db="UniProtKB">
        <authorList>
            <consortium name="Ensembl"/>
        </authorList>
    </citation>
    <scope>IDENTIFICATION</scope>
</reference>
<keyword evidence="1" id="KW-1133">Transmembrane helix</keyword>
<dbReference type="OMA" id="NCAKSNT"/>
<dbReference type="GO" id="GO:0005819">
    <property type="term" value="C:spindle"/>
    <property type="evidence" value="ECO:0007669"/>
    <property type="project" value="TreeGrafter"/>
</dbReference>
<dbReference type="GO" id="GO:0000281">
    <property type="term" value="P:mitotic cytokinesis"/>
    <property type="evidence" value="ECO:0007669"/>
    <property type="project" value="TreeGrafter"/>
</dbReference>
<dbReference type="GO" id="GO:0005813">
    <property type="term" value="C:centrosome"/>
    <property type="evidence" value="ECO:0007669"/>
    <property type="project" value="TreeGrafter"/>
</dbReference>
<proteinExistence type="predicted"/>
<dbReference type="Pfam" id="PF05439">
    <property type="entry name" value="JTB"/>
    <property type="match status" value="1"/>
</dbReference>
<dbReference type="InParanoid" id="A0A3P8ZGK2"/>
<dbReference type="AlphaFoldDB" id="A0A3P8ZGK2"/>
<reference evidence="3" key="1">
    <citation type="journal article" date="2014" name="PLoS ONE">
        <title>The genome and linkage map of the northern pike (Esox lucius): conserved synteny revealed between the salmonid sister group and the Neoteleostei.</title>
        <authorList>
            <person name="Rondeau E.B."/>
            <person name="Minkley D.R."/>
            <person name="Leong J.S."/>
            <person name="Messmer A.M."/>
            <person name="Jantzen J.R."/>
            <person name="von Schalburg K.R."/>
            <person name="Lemon C."/>
            <person name="Bird N.H."/>
            <person name="Koop B.F."/>
        </authorList>
    </citation>
    <scope>NUCLEOTIDE SEQUENCE</scope>
</reference>
<dbReference type="InterPro" id="IPR008657">
    <property type="entry name" value="JTB"/>
</dbReference>
<dbReference type="Bgee" id="ENSELUG00000004189">
    <property type="expression patterns" value="Expressed in head kidney and 5 other cell types or tissues"/>
</dbReference>
<dbReference type="Gene3D" id="3.30.720.220">
    <property type="match status" value="1"/>
</dbReference>
<evidence type="ECO:0000256" key="1">
    <source>
        <dbReference type="SAM" id="Phobius"/>
    </source>
</evidence>
<dbReference type="PANTHER" id="PTHR13041:SF3">
    <property type="entry name" value="PROTEIN JTB"/>
    <property type="match status" value="1"/>
</dbReference>
<dbReference type="Proteomes" id="UP000265140">
    <property type="component" value="Chromosome 20"/>
</dbReference>
<organism evidence="2 3">
    <name type="scientific">Esox lucius</name>
    <name type="common">Northern pike</name>
    <dbReference type="NCBI Taxonomy" id="8010"/>
    <lineage>
        <taxon>Eukaryota</taxon>
        <taxon>Metazoa</taxon>
        <taxon>Chordata</taxon>
        <taxon>Craniata</taxon>
        <taxon>Vertebrata</taxon>
        <taxon>Euteleostomi</taxon>
        <taxon>Actinopterygii</taxon>
        <taxon>Neopterygii</taxon>
        <taxon>Teleostei</taxon>
        <taxon>Protacanthopterygii</taxon>
        <taxon>Esociformes</taxon>
        <taxon>Esocidae</taxon>
        <taxon>Esox</taxon>
    </lineage>
</organism>
<name>A0A3P8ZGK2_ESOLU</name>
<dbReference type="PANTHER" id="PTHR13041">
    <property type="entry name" value="JTB PROTEIN-RELATED"/>
    <property type="match status" value="1"/>
</dbReference>
<keyword evidence="1" id="KW-0812">Transmembrane</keyword>
<keyword evidence="3" id="KW-1185">Reference proteome</keyword>
<evidence type="ECO:0000313" key="3">
    <source>
        <dbReference type="Proteomes" id="UP000265140"/>
    </source>
</evidence>
<dbReference type="GO" id="GO:0016020">
    <property type="term" value="C:membrane"/>
    <property type="evidence" value="ECO:0007669"/>
    <property type="project" value="InterPro"/>
</dbReference>
<protein>
    <submittedName>
        <fullName evidence="2">Uncharacterized protein</fullName>
    </submittedName>
</protein>
<reference evidence="2" key="4">
    <citation type="submission" date="2025-09" db="UniProtKB">
        <authorList>
            <consortium name="Ensembl"/>
        </authorList>
    </citation>
    <scope>IDENTIFICATION</scope>
</reference>
<sequence>MVRAKIPVFTSTIILKLWTPCDQTGFIEKINCAKSNTVEYKNCHSFWMEESLFWRFEWVMMGLMVAFVLVVVTRQRILDHLASEKVRRSNPYSRG</sequence>
<dbReference type="GO" id="GO:0030496">
    <property type="term" value="C:midbody"/>
    <property type="evidence" value="ECO:0007669"/>
    <property type="project" value="TreeGrafter"/>
</dbReference>
<dbReference type="GeneTree" id="ENSGT00940000180968"/>
<dbReference type="GO" id="GO:0005737">
    <property type="term" value="C:cytoplasm"/>
    <property type="evidence" value="ECO:0007669"/>
    <property type="project" value="TreeGrafter"/>
</dbReference>
<reference evidence="2" key="2">
    <citation type="submission" date="2020-02" db="EMBL/GenBank/DDBJ databases">
        <title>Esox lucius (northern pike) genome, fEsoLuc1, primary haplotype.</title>
        <authorList>
            <person name="Myers G."/>
            <person name="Karagic N."/>
            <person name="Meyer A."/>
            <person name="Pippel M."/>
            <person name="Reichard M."/>
            <person name="Winkler S."/>
            <person name="Tracey A."/>
            <person name="Sims Y."/>
            <person name="Howe K."/>
            <person name="Rhie A."/>
            <person name="Formenti G."/>
            <person name="Durbin R."/>
            <person name="Fedrigo O."/>
            <person name="Jarvis E.D."/>
        </authorList>
    </citation>
    <scope>NUCLEOTIDE SEQUENCE [LARGE SCALE GENOMIC DNA]</scope>
</reference>
<accession>A0A3P8ZGK2</accession>
<feature type="transmembrane region" description="Helical" evidence="1">
    <location>
        <begin position="52"/>
        <end position="72"/>
    </location>
</feature>
<keyword evidence="1" id="KW-0472">Membrane</keyword>
<dbReference type="Ensembl" id="ENSELUT00000014960.3">
    <property type="protein sequence ID" value="ENSELUP00000027886.1"/>
    <property type="gene ID" value="ENSELUG00000004189.3"/>
</dbReference>
<evidence type="ECO:0000313" key="2">
    <source>
        <dbReference type="Ensembl" id="ENSELUP00000027886.1"/>
    </source>
</evidence>